<feature type="transmembrane region" description="Helical" evidence="1">
    <location>
        <begin position="192"/>
        <end position="210"/>
    </location>
</feature>
<gene>
    <name evidence="3" type="ORF">MW290_30945</name>
</gene>
<feature type="transmembrane region" description="Helical" evidence="1">
    <location>
        <begin position="237"/>
        <end position="257"/>
    </location>
</feature>
<keyword evidence="1" id="KW-0472">Membrane</keyword>
<reference evidence="3" key="1">
    <citation type="submission" date="2022-05" db="EMBL/GenBank/DDBJ databases">
        <title>An RpoN-dependent PEP-CTERM gene is involved in floc formation of an Aquincola tertiaricarbonis strain.</title>
        <authorList>
            <person name="Qiu D."/>
            <person name="Xia M."/>
        </authorList>
    </citation>
    <scope>NUCLEOTIDE SEQUENCE</scope>
    <source>
        <strain evidence="3">RN12</strain>
    </source>
</reference>
<evidence type="ECO:0000313" key="3">
    <source>
        <dbReference type="EMBL" id="URI09956.1"/>
    </source>
</evidence>
<keyword evidence="1" id="KW-0812">Transmembrane</keyword>
<evidence type="ECO:0000256" key="1">
    <source>
        <dbReference type="SAM" id="Phobius"/>
    </source>
</evidence>
<dbReference type="PANTHER" id="PTHR30373:SF2">
    <property type="entry name" value="UPF0603 PROTEIN YGCG"/>
    <property type="match status" value="1"/>
</dbReference>
<keyword evidence="1" id="KW-1133">Transmembrane helix</keyword>
<dbReference type="Proteomes" id="UP001056201">
    <property type="component" value="Chromosome 2"/>
</dbReference>
<evidence type="ECO:0000259" key="2">
    <source>
        <dbReference type="Pfam" id="PF04536"/>
    </source>
</evidence>
<dbReference type="Gene3D" id="3.10.310.50">
    <property type="match status" value="1"/>
</dbReference>
<keyword evidence="4" id="KW-1185">Reference proteome</keyword>
<dbReference type="EMBL" id="CP097636">
    <property type="protein sequence ID" value="URI09956.1"/>
    <property type="molecule type" value="Genomic_DNA"/>
</dbReference>
<sequence>MPALRPRLWLLQLLVLLLCPLAGLRAQPLQAVPALSSRVIDQTGTLSAEEAGALQAKLAEFEAQHGPQIVIVIVRSTLPEDITDYTQRLGDAWKIGRRDVGDGLLLVVAKDDRKVRIAPAKALEGAVPDLAARQIIQQQITPAFRAGDYAGGLNAAVDALVARVRGEHLPAPAARNAPGRDGADAGWQWEELMMFFFVGVPVMGAVLTGVLGRKLGSLASAGIAGGLGWWLTASVLLGAGAALVAIVLVGLLGIGASTRGSTRLGRRSRIGAGPVIFTGGGLGGGPSGGWTGGGGGGGFSSGGGGDFGGGGASGDW</sequence>
<dbReference type="InterPro" id="IPR007621">
    <property type="entry name" value="TPM_dom"/>
</dbReference>
<dbReference type="RefSeq" id="WP_250198167.1">
    <property type="nucleotide sequence ID" value="NZ_CP097636.1"/>
</dbReference>
<proteinExistence type="predicted"/>
<dbReference type="PANTHER" id="PTHR30373">
    <property type="entry name" value="UPF0603 PROTEIN YGCG"/>
    <property type="match status" value="1"/>
</dbReference>
<protein>
    <submittedName>
        <fullName evidence="3">TPM domain-containing protein</fullName>
    </submittedName>
</protein>
<feature type="domain" description="TPM" evidence="2">
    <location>
        <begin position="39"/>
        <end position="162"/>
    </location>
</feature>
<accession>A0ABY4SCX6</accession>
<organism evidence="3 4">
    <name type="scientific">Aquincola tertiaricarbonis</name>
    <dbReference type="NCBI Taxonomy" id="391953"/>
    <lineage>
        <taxon>Bacteria</taxon>
        <taxon>Pseudomonadati</taxon>
        <taxon>Pseudomonadota</taxon>
        <taxon>Betaproteobacteria</taxon>
        <taxon>Burkholderiales</taxon>
        <taxon>Sphaerotilaceae</taxon>
        <taxon>Aquincola</taxon>
    </lineage>
</organism>
<dbReference type="Pfam" id="PF04536">
    <property type="entry name" value="TPM_phosphatase"/>
    <property type="match status" value="1"/>
</dbReference>
<name>A0ABY4SCX6_AQUTE</name>
<evidence type="ECO:0000313" key="4">
    <source>
        <dbReference type="Proteomes" id="UP001056201"/>
    </source>
</evidence>